<evidence type="ECO:0000256" key="1">
    <source>
        <dbReference type="ARBA" id="ARBA00005709"/>
    </source>
</evidence>
<evidence type="ECO:0000256" key="2">
    <source>
        <dbReference type="ARBA" id="ARBA00023143"/>
    </source>
</evidence>
<evidence type="ECO:0000313" key="6">
    <source>
        <dbReference type="EMBL" id="GFE49548.1"/>
    </source>
</evidence>
<dbReference type="PANTHER" id="PTHR42792:SF2">
    <property type="entry name" value="FLAGELLIN"/>
    <property type="match status" value="1"/>
</dbReference>
<sequence length="437" mass="44033">MSSILTNNSAMVALQTLKSINMNLGKVQSEISTGLTVESAKDNAATWAISKVMRSDVAGFEAIADSLALGSSTVGVALNAAESITDLLTEIKGKIVNSQEENVDRAKIQTDIEALTSQIQSISAAAQFNGLNLLSNTENGADAAGTGTSNILSSLDRSSTGVAASNISVSKQDLGTGAQTMGTTAVTTLADFIDGTGAAITGASTAAARTFSIDGDGIETSAAGIGYRITLSAPQNDVVLAEGRGTNVVAAGVVTTGVYEYVARDGDTSADIANALNAQISAAGIEGFSVAIATNTTDAAATDMTFNFDAAADGFTVAVAAFTNAGSTIGGGLADLADIDVSTDEGSEDALSKIESLIQTSIDAAAAFGSAGRRIETQNSFVGNLIDNLTSGIGSLVDADMEAASAKLQALQTQQQLGVQALSIANQAPQTILSLFR</sequence>
<dbReference type="GO" id="GO:0005198">
    <property type="term" value="F:structural molecule activity"/>
    <property type="evidence" value="ECO:0007669"/>
    <property type="project" value="UniProtKB-UniRule"/>
</dbReference>
<dbReference type="SUPFAM" id="SSF64518">
    <property type="entry name" value="Phase 1 flagellin"/>
    <property type="match status" value="1"/>
</dbReference>
<protein>
    <recommendedName>
        <fullName evidence="3">Flagellin</fullName>
    </recommendedName>
</protein>
<evidence type="ECO:0000259" key="5">
    <source>
        <dbReference type="Pfam" id="PF00700"/>
    </source>
</evidence>
<dbReference type="InterPro" id="IPR046358">
    <property type="entry name" value="Flagellin_C"/>
</dbReference>
<dbReference type="PRINTS" id="PR00207">
    <property type="entry name" value="FLAGELLIN"/>
</dbReference>
<dbReference type="Gene3D" id="1.20.1330.10">
    <property type="entry name" value="f41 fragment of flagellin, N-terminal domain"/>
    <property type="match status" value="2"/>
</dbReference>
<keyword evidence="6" id="KW-0282">Flagellum</keyword>
<evidence type="ECO:0000256" key="3">
    <source>
        <dbReference type="RuleBase" id="RU362073"/>
    </source>
</evidence>
<reference evidence="6 7" key="1">
    <citation type="submission" date="2019-12" db="EMBL/GenBank/DDBJ databases">
        <title>Roseobacter cerasinus sp. nov., isolated from seawater around aquaculture.</title>
        <authorList>
            <person name="Muramatsu S."/>
            <person name="Takabe Y."/>
            <person name="Mori K."/>
            <person name="Takaichi S."/>
            <person name="Hanada S."/>
        </authorList>
    </citation>
    <scope>NUCLEOTIDE SEQUENCE [LARGE SCALE GENOMIC DNA]</scope>
    <source>
        <strain evidence="6 7">AI77</strain>
    </source>
</reference>
<dbReference type="GO" id="GO:0005576">
    <property type="term" value="C:extracellular region"/>
    <property type="evidence" value="ECO:0007669"/>
    <property type="project" value="UniProtKB-SubCell"/>
</dbReference>
<dbReference type="OrthoDB" id="8328560at2"/>
<comment type="similarity">
    <text evidence="1 3">Belongs to the bacterial flagellin family.</text>
</comment>
<gene>
    <name evidence="6" type="ORF">So717_13010</name>
</gene>
<comment type="subcellular location">
    <subcellularLocation>
        <location evidence="3">Secreted</location>
    </subcellularLocation>
    <subcellularLocation>
        <location evidence="3">Bacterial flagellum</location>
    </subcellularLocation>
</comment>
<proteinExistence type="inferred from homology"/>
<keyword evidence="2 3" id="KW-0975">Bacterial flagellum</keyword>
<keyword evidence="3" id="KW-0964">Secreted</keyword>
<name>A0A640VM55_9RHOB</name>
<accession>A0A640VM55</accession>
<keyword evidence="6" id="KW-0969">Cilium</keyword>
<feature type="domain" description="Flagellin N-terminal" evidence="4">
    <location>
        <begin position="4"/>
        <end position="137"/>
    </location>
</feature>
<dbReference type="EMBL" id="BLIV01000002">
    <property type="protein sequence ID" value="GFE49548.1"/>
    <property type="molecule type" value="Genomic_DNA"/>
</dbReference>
<evidence type="ECO:0000259" key="4">
    <source>
        <dbReference type="Pfam" id="PF00669"/>
    </source>
</evidence>
<dbReference type="Pfam" id="PF00669">
    <property type="entry name" value="Flagellin_N"/>
    <property type="match status" value="1"/>
</dbReference>
<comment type="caution">
    <text evidence="6">The sequence shown here is derived from an EMBL/GenBank/DDBJ whole genome shotgun (WGS) entry which is preliminary data.</text>
</comment>
<dbReference type="GO" id="GO:0009288">
    <property type="term" value="C:bacterial-type flagellum"/>
    <property type="evidence" value="ECO:0007669"/>
    <property type="project" value="UniProtKB-SubCell"/>
</dbReference>
<dbReference type="PANTHER" id="PTHR42792">
    <property type="entry name" value="FLAGELLIN"/>
    <property type="match status" value="1"/>
</dbReference>
<feature type="domain" description="Flagellin C-terminal" evidence="5">
    <location>
        <begin position="352"/>
        <end position="436"/>
    </location>
</feature>
<comment type="function">
    <text evidence="3">Flagellin is the subunit protein which polymerizes to form the filaments of bacterial flagella.</text>
</comment>
<dbReference type="Proteomes" id="UP000436522">
    <property type="component" value="Unassembled WGS sequence"/>
</dbReference>
<dbReference type="InterPro" id="IPR001492">
    <property type="entry name" value="Flagellin"/>
</dbReference>
<evidence type="ECO:0000313" key="7">
    <source>
        <dbReference type="Proteomes" id="UP000436522"/>
    </source>
</evidence>
<dbReference type="AlphaFoldDB" id="A0A640VM55"/>
<keyword evidence="6" id="KW-0966">Cell projection</keyword>
<dbReference type="InterPro" id="IPR001029">
    <property type="entry name" value="Flagellin_N"/>
</dbReference>
<keyword evidence="7" id="KW-1185">Reference proteome</keyword>
<organism evidence="6 7">
    <name type="scientific">Roseobacter cerasinus</name>
    <dbReference type="NCBI Taxonomy" id="2602289"/>
    <lineage>
        <taxon>Bacteria</taxon>
        <taxon>Pseudomonadati</taxon>
        <taxon>Pseudomonadota</taxon>
        <taxon>Alphaproteobacteria</taxon>
        <taxon>Rhodobacterales</taxon>
        <taxon>Roseobacteraceae</taxon>
        <taxon>Roseobacter</taxon>
    </lineage>
</organism>
<dbReference type="Pfam" id="PF00700">
    <property type="entry name" value="Flagellin_C"/>
    <property type="match status" value="1"/>
</dbReference>